<evidence type="ECO:0000259" key="1">
    <source>
        <dbReference type="PROSITE" id="PS50878"/>
    </source>
</evidence>
<evidence type="ECO:0000313" key="3">
    <source>
        <dbReference type="Proteomes" id="UP000228920"/>
    </source>
</evidence>
<dbReference type="Proteomes" id="UP000228920">
    <property type="component" value="Unassembled WGS sequence"/>
</dbReference>
<sequence>MKMLPPEWEQLWECTRSGNEVTDEVTFHALEWLYDNRTKKGTWFHNPFRVEKKNKQGQFRLISWAGPQLSIVHLAISRWLKHEYVRKSMDASTPGAGGVMVALRAHGDNKFVTLVDVANAFSSVSERSLSAALRCLMDDVTEEFLDVLLELTTVDGHVWQGWSVSKDLFNLVMLNLDPVVFDQLPFLGVEIYTRYVDNLIFSSSKPYSPITLERFLRHVFKQCGFLLGPFQHSDQGRYSYLGVMVEEGNYRPQDVKRYVVEIEKALQHPCPHLYYWTILGYFSWTLSVSRDNIPKELFEVFERYFKLVGMIPPALQRLMIMRYQMSFADLQN</sequence>
<comment type="caution">
    <text evidence="2">The sequence shown here is derived from an EMBL/GenBank/DDBJ whole genome shotgun (WGS) entry which is preliminary data.</text>
</comment>
<dbReference type="EMBL" id="PFNL01000093">
    <property type="protein sequence ID" value="PIZ46537.1"/>
    <property type="molecule type" value="Genomic_DNA"/>
</dbReference>
<proteinExistence type="predicted"/>
<dbReference type="AlphaFoldDB" id="A0A2M7TJA8"/>
<dbReference type="InterPro" id="IPR000477">
    <property type="entry name" value="RT_dom"/>
</dbReference>
<organism evidence="2 3">
    <name type="scientific">candidate division WWE3 bacterium CG_4_10_14_0_2_um_filter_41_14</name>
    <dbReference type="NCBI Taxonomy" id="1975072"/>
    <lineage>
        <taxon>Bacteria</taxon>
        <taxon>Katanobacteria</taxon>
    </lineage>
</organism>
<reference evidence="3" key="1">
    <citation type="submission" date="2017-09" db="EMBL/GenBank/DDBJ databases">
        <title>Depth-based differentiation of microbial function through sediment-hosted aquifers and enrichment of novel symbionts in the deep terrestrial subsurface.</title>
        <authorList>
            <person name="Probst A.J."/>
            <person name="Ladd B."/>
            <person name="Jarett J.K."/>
            <person name="Geller-Mcgrath D.E."/>
            <person name="Sieber C.M.K."/>
            <person name="Emerson J.B."/>
            <person name="Anantharaman K."/>
            <person name="Thomas B.C."/>
            <person name="Malmstrom R."/>
            <person name="Stieglmeier M."/>
            <person name="Klingl A."/>
            <person name="Woyke T."/>
            <person name="Ryan C.M."/>
            <person name="Banfield J.F."/>
        </authorList>
    </citation>
    <scope>NUCLEOTIDE SEQUENCE [LARGE SCALE GENOMIC DNA]</scope>
</reference>
<accession>A0A2M7TJA8</accession>
<evidence type="ECO:0000313" key="2">
    <source>
        <dbReference type="EMBL" id="PIZ46537.1"/>
    </source>
</evidence>
<protein>
    <recommendedName>
        <fullName evidence="1">Reverse transcriptase domain-containing protein</fullName>
    </recommendedName>
</protein>
<name>A0A2M7TJA8_UNCKA</name>
<dbReference type="PROSITE" id="PS50878">
    <property type="entry name" value="RT_POL"/>
    <property type="match status" value="1"/>
</dbReference>
<gene>
    <name evidence="2" type="ORF">COY32_03130</name>
</gene>
<feature type="domain" description="Reverse transcriptase" evidence="1">
    <location>
        <begin position="32"/>
        <end position="245"/>
    </location>
</feature>